<keyword evidence="1" id="KW-1133">Transmembrane helix</keyword>
<protein>
    <submittedName>
        <fullName evidence="3">Benzoate membrane transport protein</fullName>
    </submittedName>
    <submittedName>
        <fullName evidence="2">Membrane protein</fullName>
    </submittedName>
</protein>
<evidence type="ECO:0000313" key="2">
    <source>
        <dbReference type="EMBL" id="AJE15817.1"/>
    </source>
</evidence>
<dbReference type="AlphaFoldDB" id="A0A8D4C223"/>
<dbReference type="PANTHER" id="PTHR30199:SF0">
    <property type="entry name" value="INNER MEMBRANE PROTEIN YDCO"/>
    <property type="match status" value="1"/>
</dbReference>
<dbReference type="Proteomes" id="UP000182276">
    <property type="component" value="Unassembled WGS sequence"/>
</dbReference>
<dbReference type="EMBL" id="CP007511">
    <property type="protein sequence ID" value="AJE15817.1"/>
    <property type="molecule type" value="Genomic_DNA"/>
</dbReference>
<gene>
    <name evidence="2" type="ORF">CL52_12540</name>
    <name evidence="3" type="ORF">SAMN05660875_105422</name>
</gene>
<feature type="transmembrane region" description="Helical" evidence="1">
    <location>
        <begin position="358"/>
        <end position="391"/>
    </location>
</feature>
<evidence type="ECO:0000256" key="1">
    <source>
        <dbReference type="SAM" id="Phobius"/>
    </source>
</evidence>
<dbReference type="RefSeq" id="WP_043220940.1">
    <property type="nucleotide sequence ID" value="NZ_CP007511.1"/>
</dbReference>
<dbReference type="InterPro" id="IPR004711">
    <property type="entry name" value="Benzoate_Transporter"/>
</dbReference>
<feature type="transmembrane region" description="Helical" evidence="1">
    <location>
        <begin position="299"/>
        <end position="321"/>
    </location>
</feature>
<feature type="transmembrane region" description="Helical" evidence="1">
    <location>
        <begin position="327"/>
        <end position="346"/>
    </location>
</feature>
<dbReference type="KEGG" id="pbm:CL52_12540"/>
<organism evidence="2 4">
    <name type="scientific">Stutzerimonas balearica DSM 6083</name>
    <dbReference type="NCBI Taxonomy" id="1123016"/>
    <lineage>
        <taxon>Bacteria</taxon>
        <taxon>Pseudomonadati</taxon>
        <taxon>Pseudomonadota</taxon>
        <taxon>Gammaproteobacteria</taxon>
        <taxon>Pseudomonadales</taxon>
        <taxon>Pseudomonadaceae</taxon>
        <taxon>Stutzerimonas</taxon>
    </lineage>
</organism>
<feature type="transmembrane region" description="Helical" evidence="1">
    <location>
        <begin position="79"/>
        <end position="97"/>
    </location>
</feature>
<dbReference type="EMBL" id="FNHO01000005">
    <property type="protein sequence ID" value="SDM53413.1"/>
    <property type="molecule type" value="Genomic_DNA"/>
</dbReference>
<reference evidence="4" key="1">
    <citation type="submission" date="2014-03" db="EMBL/GenBank/DDBJ databases">
        <title>Complete genome of Pseudomonas balearica DSM 6083T, a sewage water isolate from an enrichment with 2-methylnaphthalene.</title>
        <authorList>
            <person name="Salva-Serra F."/>
            <person name="Jaen-Luchoro D."/>
            <person name="Busquets A."/>
            <person name="Pena A."/>
            <person name="Gomila M."/>
            <person name="Bosch R."/>
            <person name="Nogales B."/>
            <person name="Garcia-Valdes E."/>
            <person name="Lalucat J."/>
            <person name="Bennasar A."/>
        </authorList>
    </citation>
    <scope>NUCLEOTIDE SEQUENCE [LARGE SCALE GENOMIC DNA]</scope>
    <source>
        <strain evidence="4">DSM 6083</strain>
    </source>
</reference>
<dbReference type="GO" id="GO:0005886">
    <property type="term" value="C:plasma membrane"/>
    <property type="evidence" value="ECO:0007669"/>
    <property type="project" value="TreeGrafter"/>
</dbReference>
<keyword evidence="1" id="KW-0812">Transmembrane</keyword>
<evidence type="ECO:0000313" key="3">
    <source>
        <dbReference type="EMBL" id="SDM53413.1"/>
    </source>
</evidence>
<feature type="transmembrane region" description="Helical" evidence="1">
    <location>
        <begin position="129"/>
        <end position="147"/>
    </location>
</feature>
<feature type="transmembrane region" description="Helical" evidence="1">
    <location>
        <begin position="20"/>
        <end position="42"/>
    </location>
</feature>
<keyword evidence="1" id="KW-0472">Membrane</keyword>
<evidence type="ECO:0000313" key="4">
    <source>
        <dbReference type="Proteomes" id="UP000031271"/>
    </source>
</evidence>
<keyword evidence="5" id="KW-1185">Reference proteome</keyword>
<dbReference type="GO" id="GO:0042925">
    <property type="term" value="F:benzoate transmembrane transporter activity"/>
    <property type="evidence" value="ECO:0007669"/>
    <property type="project" value="InterPro"/>
</dbReference>
<accession>A0A8D4C223</accession>
<dbReference type="Pfam" id="PF03594">
    <property type="entry name" value="BenE"/>
    <property type="match status" value="1"/>
</dbReference>
<evidence type="ECO:0000313" key="5">
    <source>
        <dbReference type="Proteomes" id="UP000182276"/>
    </source>
</evidence>
<dbReference type="GeneID" id="77260732"/>
<dbReference type="Proteomes" id="UP000031271">
    <property type="component" value="Chromosome"/>
</dbReference>
<proteinExistence type="predicted"/>
<feature type="transmembrane region" description="Helical" evidence="1">
    <location>
        <begin position="177"/>
        <end position="195"/>
    </location>
</feature>
<reference evidence="2 4" key="3">
    <citation type="journal article" name="Genome Announc.">
        <title>Complete Genome Sequence of Pseudomonas balearica DSM 6083T.</title>
        <authorList>
            <person name="Bennasar-Figueras A."/>
            <person name="Salva-Serra F."/>
            <person name="Jaen-Luchoro D."/>
            <person name="Segui C."/>
            <person name="Aliaga F."/>
            <person name="Busquets A."/>
            <person name="Gomila M."/>
            <person name="Moore E.R."/>
            <person name="Lalucat J."/>
        </authorList>
    </citation>
    <scope>NUCLEOTIDE SEQUENCE [LARGE SCALE GENOMIC DNA]</scope>
    <source>
        <strain evidence="4">DSM 6083</strain>
        <strain evidence="2">DSM6083</strain>
    </source>
</reference>
<reference evidence="3 5" key="2">
    <citation type="submission" date="2016-10" db="EMBL/GenBank/DDBJ databases">
        <authorList>
            <person name="Varghese N."/>
            <person name="Submissions S."/>
        </authorList>
    </citation>
    <scope>NUCLEOTIDE SEQUENCE [LARGE SCALE GENOMIC DNA]</scope>
    <source>
        <strain evidence="3 5">DSM 6083</strain>
    </source>
</reference>
<feature type="transmembrane region" description="Helical" evidence="1">
    <location>
        <begin position="215"/>
        <end position="234"/>
    </location>
</feature>
<dbReference type="PANTHER" id="PTHR30199">
    <property type="entry name" value="MFS FAMILY TRANSPORTER, PREDICTED SUBSTRATE BENZOATE"/>
    <property type="match status" value="1"/>
</dbReference>
<feature type="transmembrane region" description="Helical" evidence="1">
    <location>
        <begin position="103"/>
        <end position="122"/>
    </location>
</feature>
<name>A0A8D4C223_9GAMM</name>
<sequence length="395" mass="40807">MPEAPQTALRPLSDSSASSVVAGFIAMLTGYTSSLVLMFQAGQAAGLSEAQISSWIWALSIGMAICSIGLSLRYRTPVVVAWSTPGAALLISSLPGVPYPEAIGAFIFASALIVLCGLTGSFERLMRRVPASLAAALLAGVLFNIGIEIFRAVEVQPALVLGMFFTYLLSKRLLPRYAVLAALLVGCLIAGLAGLLDFQRFSLQVAVPVWTTPSLSFAAVFSIGIPLFVIAMASQNMPGLAVLRAEGYDAPASPLISVTGIASLLLAPFGSHGIHLAAITMAICAGPEAHADRSKRYTAAVWCGVFYGIAGIFGATLAALFAAFPAALVLSIAALALFGSIGSGLTQAMQQPQEREAALITFMVTASGLTLFGIGAALWGLIAGVLTLVILSKRG</sequence>
<dbReference type="NCBIfam" id="TIGR00843">
    <property type="entry name" value="benE"/>
    <property type="match status" value="1"/>
</dbReference>
<feature type="transmembrane region" description="Helical" evidence="1">
    <location>
        <begin position="54"/>
        <end position="72"/>
    </location>
</feature>